<proteinExistence type="predicted"/>
<accession>A0A2K8SE45</accession>
<keyword evidence="1" id="KW-1133">Transmembrane helix</keyword>
<dbReference type="RefSeq" id="WP_100916598.1">
    <property type="nucleotide sequence ID" value="NZ_CP025057.1"/>
</dbReference>
<dbReference type="EMBL" id="CP025057">
    <property type="protein sequence ID" value="AUB31615.1"/>
    <property type="molecule type" value="Genomic_DNA"/>
</dbReference>
<dbReference type="Proteomes" id="UP000231823">
    <property type="component" value="Chromosome"/>
</dbReference>
<keyword evidence="1" id="KW-0812">Transmembrane</keyword>
<dbReference type="KEGG" id="sfz:SFLOR_v1c05630"/>
<organism evidence="2 3">
    <name type="scientific">Spiroplasma floricola 23-6</name>
    <dbReference type="NCBI Taxonomy" id="1336749"/>
    <lineage>
        <taxon>Bacteria</taxon>
        <taxon>Bacillati</taxon>
        <taxon>Mycoplasmatota</taxon>
        <taxon>Mollicutes</taxon>
        <taxon>Entomoplasmatales</taxon>
        <taxon>Spiroplasmataceae</taxon>
        <taxon>Spiroplasma</taxon>
    </lineage>
</organism>
<sequence>MKNNKNTLSKFVDKLIGKKSSIKIKKPLVLFSIVGLIISLFLSISLPLFLKSNSKENIYYKFDNKYFESKDEVYQY</sequence>
<dbReference type="AlphaFoldDB" id="A0A2K8SE45"/>
<keyword evidence="3" id="KW-1185">Reference proteome</keyword>
<protein>
    <submittedName>
        <fullName evidence="2">Uncharacterized protein</fullName>
    </submittedName>
</protein>
<feature type="transmembrane region" description="Helical" evidence="1">
    <location>
        <begin position="28"/>
        <end position="50"/>
    </location>
</feature>
<keyword evidence="1" id="KW-0472">Membrane</keyword>
<evidence type="ECO:0000256" key="1">
    <source>
        <dbReference type="SAM" id="Phobius"/>
    </source>
</evidence>
<evidence type="ECO:0000313" key="3">
    <source>
        <dbReference type="Proteomes" id="UP000231823"/>
    </source>
</evidence>
<evidence type="ECO:0000313" key="2">
    <source>
        <dbReference type="EMBL" id="AUB31615.1"/>
    </source>
</evidence>
<name>A0A2K8SE45_9MOLU</name>
<gene>
    <name evidence="2" type="ORF">SFLOR_v1c05630</name>
</gene>
<reference evidence="2 3" key="1">
    <citation type="submission" date="2017-12" db="EMBL/GenBank/DDBJ databases">
        <title>Complete genome sequence of Spiroplasma floricola 23-6 (ATCC 29989).</title>
        <authorList>
            <person name="Tsai Y.-M."/>
            <person name="Wu P.-S."/>
            <person name="Lo W.-S."/>
            <person name="Kuo C.-H."/>
        </authorList>
    </citation>
    <scope>NUCLEOTIDE SEQUENCE [LARGE SCALE GENOMIC DNA]</scope>
    <source>
        <strain evidence="2 3">23-6</strain>
    </source>
</reference>